<dbReference type="Gene3D" id="1.10.510.10">
    <property type="entry name" value="Transferase(Phosphotransferase) domain 1"/>
    <property type="match status" value="1"/>
</dbReference>
<dbReference type="InterPro" id="IPR000719">
    <property type="entry name" value="Prot_kinase_dom"/>
</dbReference>
<dbReference type="PANTHER" id="PTHR48007">
    <property type="entry name" value="LEUCINE-RICH REPEAT RECEPTOR-LIKE PROTEIN KINASE PXC1"/>
    <property type="match status" value="1"/>
</dbReference>
<dbReference type="Pfam" id="PF13855">
    <property type="entry name" value="LRR_8"/>
    <property type="match status" value="1"/>
</dbReference>
<keyword evidence="7 12" id="KW-0472">Membrane</keyword>
<evidence type="ECO:0000256" key="12">
    <source>
        <dbReference type="SAM" id="Phobius"/>
    </source>
</evidence>
<dbReference type="Gene3D" id="3.30.200.20">
    <property type="entry name" value="Phosphorylase Kinase, domain 1"/>
    <property type="match status" value="1"/>
</dbReference>
<evidence type="ECO:0000313" key="16">
    <source>
        <dbReference type="Proteomes" id="UP000251960"/>
    </source>
</evidence>
<evidence type="ECO:0000256" key="1">
    <source>
        <dbReference type="ARBA" id="ARBA00004162"/>
    </source>
</evidence>
<evidence type="ECO:0000256" key="6">
    <source>
        <dbReference type="ARBA" id="ARBA00022989"/>
    </source>
</evidence>
<evidence type="ECO:0000256" key="11">
    <source>
        <dbReference type="SAM" id="MobiDB-lite"/>
    </source>
</evidence>
<dbReference type="Gene3D" id="3.80.10.10">
    <property type="entry name" value="Ribonuclease Inhibitor"/>
    <property type="match status" value="1"/>
</dbReference>
<gene>
    <name evidence="15" type="ORF">Zm00014a_041155</name>
</gene>
<dbReference type="InterPro" id="IPR001611">
    <property type="entry name" value="Leu-rich_rpt"/>
</dbReference>
<evidence type="ECO:0000313" key="15">
    <source>
        <dbReference type="EMBL" id="PWZ25214.1"/>
    </source>
</evidence>
<dbReference type="SUPFAM" id="SSF52058">
    <property type="entry name" value="L domain-like"/>
    <property type="match status" value="1"/>
</dbReference>
<evidence type="ECO:0000256" key="10">
    <source>
        <dbReference type="PROSITE-ProRule" id="PRU10141"/>
    </source>
</evidence>
<dbReference type="FunFam" id="1.10.510.10:FF:000479">
    <property type="entry name" value="Leucine-rich repeat receptor-like protein kinase"/>
    <property type="match status" value="1"/>
</dbReference>
<evidence type="ECO:0000256" key="5">
    <source>
        <dbReference type="ARBA" id="ARBA00022737"/>
    </source>
</evidence>
<reference evidence="15 16" key="1">
    <citation type="journal article" date="2018" name="Nat. Genet.">
        <title>Extensive intraspecific gene order and gene structural variations between Mo17 and other maize genomes.</title>
        <authorList>
            <person name="Sun S."/>
            <person name="Zhou Y."/>
            <person name="Chen J."/>
            <person name="Shi J."/>
            <person name="Zhao H."/>
            <person name="Zhao H."/>
            <person name="Song W."/>
            <person name="Zhang M."/>
            <person name="Cui Y."/>
            <person name="Dong X."/>
            <person name="Liu H."/>
            <person name="Ma X."/>
            <person name="Jiao Y."/>
            <person name="Wang B."/>
            <person name="Wei X."/>
            <person name="Stein J.C."/>
            <person name="Glaubitz J.C."/>
            <person name="Lu F."/>
            <person name="Yu G."/>
            <person name="Liang C."/>
            <person name="Fengler K."/>
            <person name="Li B."/>
            <person name="Rafalski A."/>
            <person name="Schnable P.S."/>
            <person name="Ware D.H."/>
            <person name="Buckler E.S."/>
            <person name="Lai J."/>
        </authorList>
    </citation>
    <scope>NUCLEOTIDE SEQUENCE [LARGE SCALE GENOMIC DNA]</scope>
    <source>
        <strain evidence="16">cv. Missouri 17</strain>
        <tissue evidence="15">Seedling</tissue>
    </source>
</reference>
<dbReference type="FunFam" id="3.80.10.10:FF:000062">
    <property type="entry name" value="protein STRUBBELIG-RECEPTOR FAMILY 3"/>
    <property type="match status" value="1"/>
</dbReference>
<keyword evidence="8 15" id="KW-0675">Receptor</keyword>
<dbReference type="GO" id="GO:0005524">
    <property type="term" value="F:ATP binding"/>
    <property type="evidence" value="ECO:0007669"/>
    <property type="project" value="UniProtKB-UniRule"/>
</dbReference>
<feature type="chain" id="PRO_5035230149" evidence="13">
    <location>
        <begin position="23"/>
        <end position="813"/>
    </location>
</feature>
<proteinExistence type="predicted"/>
<dbReference type="SMART" id="SM00369">
    <property type="entry name" value="LRR_TYP"/>
    <property type="match status" value="5"/>
</dbReference>
<name>A0A3L6EVY6_MAIZE</name>
<feature type="binding site" evidence="10">
    <location>
        <position position="492"/>
    </location>
    <ligand>
        <name>ATP</name>
        <dbReference type="ChEBI" id="CHEBI:30616"/>
    </ligand>
</feature>
<dbReference type="InterPro" id="IPR017441">
    <property type="entry name" value="Protein_kinase_ATP_BS"/>
</dbReference>
<dbReference type="PANTHER" id="PTHR48007:SF34">
    <property type="entry name" value="PROTEIN STRUBBELIG-RECEPTOR FAMILY 8 ISOFORM X1"/>
    <property type="match status" value="1"/>
</dbReference>
<keyword evidence="3 12" id="KW-0812">Transmembrane</keyword>
<keyword evidence="10" id="KW-0067">ATP-binding</keyword>
<feature type="region of interest" description="Disordered" evidence="11">
    <location>
        <begin position="294"/>
        <end position="353"/>
    </location>
</feature>
<evidence type="ECO:0000256" key="4">
    <source>
        <dbReference type="ARBA" id="ARBA00022729"/>
    </source>
</evidence>
<dbReference type="AlphaFoldDB" id="A0A3L6EVY6"/>
<protein>
    <submittedName>
        <fullName evidence="15">Protein STRUBBELIG-RECEPTOR FAMILY 8</fullName>
    </submittedName>
</protein>
<feature type="signal peptide" evidence="13">
    <location>
        <begin position="1"/>
        <end position="22"/>
    </location>
</feature>
<keyword evidence="5" id="KW-0677">Repeat</keyword>
<organism evidence="15 16">
    <name type="scientific">Zea mays</name>
    <name type="common">Maize</name>
    <dbReference type="NCBI Taxonomy" id="4577"/>
    <lineage>
        <taxon>Eukaryota</taxon>
        <taxon>Viridiplantae</taxon>
        <taxon>Streptophyta</taxon>
        <taxon>Embryophyta</taxon>
        <taxon>Tracheophyta</taxon>
        <taxon>Spermatophyta</taxon>
        <taxon>Magnoliopsida</taxon>
        <taxon>Liliopsida</taxon>
        <taxon>Poales</taxon>
        <taxon>Poaceae</taxon>
        <taxon>PACMAD clade</taxon>
        <taxon>Panicoideae</taxon>
        <taxon>Andropogonodae</taxon>
        <taxon>Andropogoneae</taxon>
        <taxon>Tripsacinae</taxon>
        <taxon>Zea</taxon>
    </lineage>
</organism>
<dbReference type="Pfam" id="PF00560">
    <property type="entry name" value="LRR_1"/>
    <property type="match status" value="1"/>
</dbReference>
<evidence type="ECO:0000259" key="14">
    <source>
        <dbReference type="PROSITE" id="PS50011"/>
    </source>
</evidence>
<keyword evidence="2" id="KW-0433">Leucine-rich repeat</keyword>
<dbReference type="InterPro" id="IPR032675">
    <property type="entry name" value="LRR_dom_sf"/>
</dbReference>
<dbReference type="SUPFAM" id="SSF56112">
    <property type="entry name" value="Protein kinase-like (PK-like)"/>
    <property type="match status" value="1"/>
</dbReference>
<feature type="domain" description="Protein kinase" evidence="14">
    <location>
        <begin position="464"/>
        <end position="766"/>
    </location>
</feature>
<feature type="transmembrane region" description="Helical" evidence="12">
    <location>
        <begin position="354"/>
        <end position="376"/>
    </location>
</feature>
<keyword evidence="4 13" id="KW-0732">Signal</keyword>
<comment type="subcellular location">
    <subcellularLocation>
        <location evidence="1">Cell membrane</location>
        <topology evidence="1">Single-pass membrane protein</topology>
    </subcellularLocation>
</comment>
<dbReference type="Proteomes" id="UP000251960">
    <property type="component" value="Chromosome 4"/>
</dbReference>
<accession>A0A3L6EVY6</accession>
<comment type="caution">
    <text evidence="15">The sequence shown here is derived from an EMBL/GenBank/DDBJ whole genome shotgun (WGS) entry which is preliminary data.</text>
</comment>
<dbReference type="InterPro" id="IPR011009">
    <property type="entry name" value="Kinase-like_dom_sf"/>
</dbReference>
<dbReference type="GO" id="GO:0004672">
    <property type="term" value="F:protein kinase activity"/>
    <property type="evidence" value="ECO:0007669"/>
    <property type="project" value="InterPro"/>
</dbReference>
<evidence type="ECO:0000256" key="13">
    <source>
        <dbReference type="SAM" id="SignalP"/>
    </source>
</evidence>
<dbReference type="InterPro" id="IPR046959">
    <property type="entry name" value="PRK1-6/SRF4-like"/>
</dbReference>
<feature type="transmembrane region" description="Helical" evidence="12">
    <location>
        <begin position="47"/>
        <end position="73"/>
    </location>
</feature>
<dbReference type="InterPro" id="IPR003591">
    <property type="entry name" value="Leu-rich_rpt_typical-subtyp"/>
</dbReference>
<dbReference type="EMBL" id="NCVQ01000005">
    <property type="protein sequence ID" value="PWZ25214.1"/>
    <property type="molecule type" value="Genomic_DNA"/>
</dbReference>
<dbReference type="PROSITE" id="PS00107">
    <property type="entry name" value="PROTEIN_KINASE_ATP"/>
    <property type="match status" value="1"/>
</dbReference>
<evidence type="ECO:0000256" key="9">
    <source>
        <dbReference type="ARBA" id="ARBA00023180"/>
    </source>
</evidence>
<feature type="compositionally biased region" description="Pro residues" evidence="11">
    <location>
        <begin position="300"/>
        <end position="317"/>
    </location>
</feature>
<evidence type="ECO:0000256" key="2">
    <source>
        <dbReference type="ARBA" id="ARBA00022614"/>
    </source>
</evidence>
<dbReference type="PROSITE" id="PS50011">
    <property type="entry name" value="PROTEIN_KINASE_DOM"/>
    <property type="match status" value="1"/>
</dbReference>
<evidence type="ECO:0000256" key="3">
    <source>
        <dbReference type="ARBA" id="ARBA00022692"/>
    </source>
</evidence>
<sequence length="813" mass="89172">MGAPRHLLDVAMLCALFVSAASFTDPPDGEYPDPSFRRLRQSSTHPVLRYFVLCLFCYIVFCYFSALGLLGLYHTLESPWQLSGWTFQGGDPCGEGGGSKHWRGVFCKGPSIVAINISGLGVGGWLGPDLLKFQSLKKLDMSFNNIAGEIPSTLPPNVEYLNLAANKFEGNIPSSLPWLRSLKYLNFSYNKLSGVIGDVFVNMDSLETMDLSFNAFNSDLPRSFSSLTSLRYLYLQHNEFTGSVILLAGLPLSSLNIENNHFSGYVPGTFQSIPELRIDGNQFQPGFKLASSSFTRKTPAAPPQSLPPPPLQSPSPSPLAAQQKPKRRPKSPKPSFGYSSLQNNSHHRKSHSRVTAAAMASATCTVFVLLVVGLVLRSRKSCSCSPKSTSNHAKTLPANMETVPTANEVLYSWSSLLIGSDTSSSNGITSERVPKIKSWFKASKKLLTAKQFPAADILAATKDFNEECFIGEGLTGRVYRGEFSDGQLLAIKRIDMVDLSLSEQDELMDMLWNVSRLKHPNISALVGYCVEFEHCALLYEYAENGSLDDILFAPATRSMALSWKARMKIALGVAYALEYMHLTYSPPVAHGNIKARNILLDAQLMPYLCDCGLAKLSHFVSTTRMLPVNGCSFNYVLQNNTSQPEQKDSEAIISAKGYAAPELSDPGANDIKADIYSFGVILLVLLTGQKAFDSSRRQSDQFLVDWAAPHLDDLDSLERITDPRISGSMPPKAISSLGIIILLCVKQSPDLRPPMTIITDKLVKLVESTGLQKISTTRHLEIDAQDPSFITTRPYFEPSSTVSQGGTESCISR</sequence>
<dbReference type="GO" id="GO:0005886">
    <property type="term" value="C:plasma membrane"/>
    <property type="evidence" value="ECO:0007669"/>
    <property type="project" value="UniProtKB-SubCell"/>
</dbReference>
<dbReference type="Pfam" id="PF00069">
    <property type="entry name" value="Pkinase"/>
    <property type="match status" value="1"/>
</dbReference>
<keyword evidence="10" id="KW-0547">Nucleotide-binding</keyword>
<keyword evidence="9" id="KW-0325">Glycoprotein</keyword>
<evidence type="ECO:0000256" key="7">
    <source>
        <dbReference type="ARBA" id="ARBA00023136"/>
    </source>
</evidence>
<keyword evidence="6 12" id="KW-1133">Transmembrane helix</keyword>
<evidence type="ECO:0000256" key="8">
    <source>
        <dbReference type="ARBA" id="ARBA00023170"/>
    </source>
</evidence>